<evidence type="ECO:0000313" key="2">
    <source>
        <dbReference type="EMBL" id="KAH0576052.1"/>
    </source>
</evidence>
<reference evidence="3" key="2">
    <citation type="submission" date="2020-12" db="EMBL/GenBank/DDBJ databases">
        <title>New Spironucleus salmonicida genome in near-complete chromosomes.</title>
        <authorList>
            <person name="Xu F."/>
            <person name="Kurt Z."/>
            <person name="Jimenez-Gonzalez A."/>
            <person name="Astvaldsson A."/>
            <person name="Andersson J.O."/>
            <person name="Svard S.G."/>
        </authorList>
    </citation>
    <scope>NUCLEOTIDE SEQUENCE</scope>
    <source>
        <strain evidence="3">ATCC 50377</strain>
    </source>
</reference>
<dbReference type="Proteomes" id="UP000018208">
    <property type="component" value="Unassembled WGS sequence"/>
</dbReference>
<proteinExistence type="predicted"/>
<dbReference type="RefSeq" id="XP_067766825.1">
    <property type="nucleotide sequence ID" value="XM_067905508.1"/>
</dbReference>
<evidence type="ECO:0000313" key="3">
    <source>
        <dbReference type="EMBL" id="KAH0576060.1"/>
    </source>
</evidence>
<dbReference type="GeneID" id="94295617"/>
<name>A0A9P8LXJ6_9EUKA</name>
<keyword evidence="4" id="KW-1185">Reference proteome</keyword>
<dbReference type="EMBL" id="AUWU02000002">
    <property type="protein sequence ID" value="KAH0576060.1"/>
    <property type="molecule type" value="Genomic_DNA"/>
</dbReference>
<protein>
    <submittedName>
        <fullName evidence="3">Uncharacterized protein</fullName>
    </submittedName>
</protein>
<evidence type="ECO:0000256" key="1">
    <source>
        <dbReference type="SAM" id="MobiDB-lite"/>
    </source>
</evidence>
<evidence type="ECO:0000313" key="4">
    <source>
        <dbReference type="Proteomes" id="UP000018208"/>
    </source>
</evidence>
<comment type="caution">
    <text evidence="3">The sequence shown here is derived from an EMBL/GenBank/DDBJ whole genome shotgun (WGS) entry which is preliminary data.</text>
</comment>
<organism evidence="3 4">
    <name type="scientific">Spironucleus salmonicida</name>
    <dbReference type="NCBI Taxonomy" id="348837"/>
    <lineage>
        <taxon>Eukaryota</taxon>
        <taxon>Metamonada</taxon>
        <taxon>Diplomonadida</taxon>
        <taxon>Hexamitidae</taxon>
        <taxon>Hexamitinae</taxon>
        <taxon>Spironucleus</taxon>
    </lineage>
</organism>
<sequence>MNINMTLNYNCQNPCFQYSTNLYKQSSYYLPREPPGPADQPHMRVYASPTMEKITTRKIVSESAAIWTLREPFAPPARRASEPCSHYCSAGSGGRYRSAGSR</sequence>
<gene>
    <name evidence="2" type="ORF">SS50377_21594</name>
    <name evidence="3" type="ORF">SS50377_21602</name>
</gene>
<reference evidence="3" key="1">
    <citation type="journal article" date="2014" name="PLoS Genet.">
        <title>The Genome of Spironucleus salmonicida Highlights a Fish Pathogen Adapted to Fluctuating Environments.</title>
        <authorList>
            <person name="Xu F."/>
            <person name="Jerlstrom-Hultqvist J."/>
            <person name="Einarsson E."/>
            <person name="Astvaldsson A."/>
            <person name="Svard S.G."/>
            <person name="Andersson J.O."/>
        </authorList>
    </citation>
    <scope>NUCLEOTIDE SEQUENCE</scope>
    <source>
        <strain evidence="3">ATCC 50377</strain>
    </source>
</reference>
<accession>A0A9P8LXJ6</accession>
<dbReference type="EMBL" id="AUWU02000002">
    <property type="protein sequence ID" value="KAH0576052.1"/>
    <property type="molecule type" value="Genomic_DNA"/>
</dbReference>
<dbReference type="AlphaFoldDB" id="A0A9P8LXJ6"/>
<feature type="region of interest" description="Disordered" evidence="1">
    <location>
        <begin position="77"/>
        <end position="102"/>
    </location>
</feature>
<dbReference type="KEGG" id="ssao:94295617"/>